<evidence type="ECO:0000313" key="2">
    <source>
        <dbReference type="Proteomes" id="UP001151287"/>
    </source>
</evidence>
<dbReference type="PANTHER" id="PTHR38222">
    <property type="entry name" value="TFIIS N-TERMINAL DOMAIN-CONTAINING PROTEIN"/>
    <property type="match status" value="1"/>
</dbReference>
<keyword evidence="2" id="KW-1185">Reference proteome</keyword>
<dbReference type="PANTHER" id="PTHR38222:SF1">
    <property type="entry name" value="TFIIS N-TERMINAL DOMAIN-CONTAINING PROTEIN"/>
    <property type="match status" value="1"/>
</dbReference>
<sequence>MSSLVDMFNTNMEKLREKSHSVFPTSEKLEAEHAKPEEYPVFLSQALRIKHRSPRTLFSEAAVSMMVDCFSP</sequence>
<dbReference type="Proteomes" id="UP001151287">
    <property type="component" value="Unassembled WGS sequence"/>
</dbReference>
<name>A0A9Q0CN27_9POAL</name>
<dbReference type="OrthoDB" id="607613at2759"/>
<dbReference type="EMBL" id="JAMQYH010000002">
    <property type="protein sequence ID" value="KAJ1697022.1"/>
    <property type="molecule type" value="Genomic_DNA"/>
</dbReference>
<evidence type="ECO:0000313" key="1">
    <source>
        <dbReference type="EMBL" id="KAJ1697022.1"/>
    </source>
</evidence>
<dbReference type="AlphaFoldDB" id="A0A9Q0CN27"/>
<gene>
    <name evidence="1" type="ORF">LUZ63_005534</name>
</gene>
<protein>
    <submittedName>
        <fullName evidence="1">Uncharacterized protein</fullName>
    </submittedName>
</protein>
<proteinExistence type="predicted"/>
<accession>A0A9Q0CN27</accession>
<organism evidence="1 2">
    <name type="scientific">Rhynchospora breviuscula</name>
    <dbReference type="NCBI Taxonomy" id="2022672"/>
    <lineage>
        <taxon>Eukaryota</taxon>
        <taxon>Viridiplantae</taxon>
        <taxon>Streptophyta</taxon>
        <taxon>Embryophyta</taxon>
        <taxon>Tracheophyta</taxon>
        <taxon>Spermatophyta</taxon>
        <taxon>Magnoliopsida</taxon>
        <taxon>Liliopsida</taxon>
        <taxon>Poales</taxon>
        <taxon>Cyperaceae</taxon>
        <taxon>Cyperoideae</taxon>
        <taxon>Rhynchosporeae</taxon>
        <taxon>Rhynchospora</taxon>
    </lineage>
</organism>
<reference evidence="1" key="1">
    <citation type="journal article" date="2022" name="Cell">
        <title>Repeat-based holocentromeres influence genome architecture and karyotype evolution.</title>
        <authorList>
            <person name="Hofstatter P.G."/>
            <person name="Thangavel G."/>
            <person name="Lux T."/>
            <person name="Neumann P."/>
            <person name="Vondrak T."/>
            <person name="Novak P."/>
            <person name="Zhang M."/>
            <person name="Costa L."/>
            <person name="Castellani M."/>
            <person name="Scott A."/>
            <person name="Toegelov H."/>
            <person name="Fuchs J."/>
            <person name="Mata-Sucre Y."/>
            <person name="Dias Y."/>
            <person name="Vanzela A.L.L."/>
            <person name="Huettel B."/>
            <person name="Almeida C.C.S."/>
            <person name="Simkova H."/>
            <person name="Souza G."/>
            <person name="Pedrosa-Harand A."/>
            <person name="Macas J."/>
            <person name="Mayer K.F.X."/>
            <person name="Houben A."/>
            <person name="Marques A."/>
        </authorList>
    </citation>
    <scope>NUCLEOTIDE SEQUENCE</scope>
    <source>
        <strain evidence="1">RhyBre1mFocal</strain>
    </source>
</reference>
<comment type="caution">
    <text evidence="1">The sequence shown here is derived from an EMBL/GenBank/DDBJ whole genome shotgun (WGS) entry which is preliminary data.</text>
</comment>